<proteinExistence type="predicted"/>
<evidence type="ECO:0000256" key="4">
    <source>
        <dbReference type="ARBA" id="ARBA00022679"/>
    </source>
</evidence>
<feature type="domain" description="Histidine kinase" evidence="7">
    <location>
        <begin position="414"/>
        <end position="627"/>
    </location>
</feature>
<dbReference type="Pfam" id="PF13426">
    <property type="entry name" value="PAS_9"/>
    <property type="match status" value="1"/>
</dbReference>
<dbReference type="PANTHER" id="PTHR43304">
    <property type="entry name" value="PHYTOCHROME-LIKE PROTEIN CPH1"/>
    <property type="match status" value="1"/>
</dbReference>
<keyword evidence="4" id="KW-0808">Transferase</keyword>
<evidence type="ECO:0000313" key="10">
    <source>
        <dbReference type="Proteomes" id="UP000295468"/>
    </source>
</evidence>
<dbReference type="InterPro" id="IPR035965">
    <property type="entry name" value="PAS-like_dom_sf"/>
</dbReference>
<evidence type="ECO:0000259" key="8">
    <source>
        <dbReference type="PROSITE" id="PS50113"/>
    </source>
</evidence>
<dbReference type="Gene3D" id="3.30.565.10">
    <property type="entry name" value="Histidine kinase-like ATPase, C-terminal domain"/>
    <property type="match status" value="1"/>
</dbReference>
<dbReference type="GO" id="GO:0004673">
    <property type="term" value="F:protein histidine kinase activity"/>
    <property type="evidence" value="ECO:0007669"/>
    <property type="project" value="UniProtKB-EC"/>
</dbReference>
<dbReference type="InterPro" id="IPR000014">
    <property type="entry name" value="PAS"/>
</dbReference>
<dbReference type="InterPro" id="IPR013656">
    <property type="entry name" value="PAS_4"/>
</dbReference>
<organism evidence="9 10">
    <name type="scientific">Zeaxanthinibacter enoshimensis</name>
    <dbReference type="NCBI Taxonomy" id="392009"/>
    <lineage>
        <taxon>Bacteria</taxon>
        <taxon>Pseudomonadati</taxon>
        <taxon>Bacteroidota</taxon>
        <taxon>Flavobacteriia</taxon>
        <taxon>Flavobacteriales</taxon>
        <taxon>Flavobacteriaceae</taxon>
        <taxon>Zeaxanthinibacter</taxon>
    </lineage>
</organism>
<dbReference type="Proteomes" id="UP000295468">
    <property type="component" value="Unassembled WGS sequence"/>
</dbReference>
<evidence type="ECO:0000259" key="7">
    <source>
        <dbReference type="PROSITE" id="PS50109"/>
    </source>
</evidence>
<dbReference type="SUPFAM" id="SSF55874">
    <property type="entry name" value="ATPase domain of HSP90 chaperone/DNA topoisomerase II/histidine kinase"/>
    <property type="match status" value="1"/>
</dbReference>
<dbReference type="NCBIfam" id="TIGR00229">
    <property type="entry name" value="sensory_box"/>
    <property type="match status" value="3"/>
</dbReference>
<dbReference type="SMART" id="SM00086">
    <property type="entry name" value="PAC"/>
    <property type="match status" value="3"/>
</dbReference>
<dbReference type="CDD" id="cd00130">
    <property type="entry name" value="PAS"/>
    <property type="match status" value="2"/>
</dbReference>
<dbReference type="SMART" id="SM00387">
    <property type="entry name" value="HATPase_c"/>
    <property type="match status" value="1"/>
</dbReference>
<dbReference type="SMART" id="SM00091">
    <property type="entry name" value="PAS"/>
    <property type="match status" value="2"/>
</dbReference>
<protein>
    <recommendedName>
        <fullName evidence="2">histidine kinase</fullName>
        <ecNumber evidence="2">2.7.13.3</ecNumber>
    </recommendedName>
</protein>
<accession>A0A4R6TM44</accession>
<evidence type="ECO:0000256" key="2">
    <source>
        <dbReference type="ARBA" id="ARBA00012438"/>
    </source>
</evidence>
<dbReference type="EMBL" id="SNYI01000002">
    <property type="protein sequence ID" value="TDQ30779.1"/>
    <property type="molecule type" value="Genomic_DNA"/>
</dbReference>
<dbReference type="PROSITE" id="PS50113">
    <property type="entry name" value="PAC"/>
    <property type="match status" value="2"/>
</dbReference>
<keyword evidence="3" id="KW-0597">Phosphoprotein</keyword>
<dbReference type="PRINTS" id="PR00344">
    <property type="entry name" value="BCTRLSENSOR"/>
</dbReference>
<dbReference type="InterPro" id="IPR052162">
    <property type="entry name" value="Sensor_kinase/Photoreceptor"/>
</dbReference>
<comment type="catalytic activity">
    <reaction evidence="1">
        <text>ATP + protein L-histidine = ADP + protein N-phospho-L-histidine.</text>
        <dbReference type="EC" id="2.7.13.3"/>
    </reaction>
</comment>
<dbReference type="EC" id="2.7.13.3" evidence="2"/>
<sequence length="627" mass="70991">MPYTLVGNFNIMLRGTPTTAANYLIKQLPKATAFINSKFEVVHVSDRWITDFDFGKRNVLGKSIFDLFDSVSDDLKELLESCLMGSGGETGVERFVDRSKKERWFEWTNIPWFDDKENIIGIIIQAEEVTARILQSEKLKKLELLLQNKSEVAGIGSWEYDTFTQQLHWCPTIRKIKGVADDYIPTAEEAINFYKEGYSRNTIAMAVENAKNNGTPWHEKLEMITADGREIWVIAAGKPLYRDGQYIGLLGTLQEITEHVNSENKIKESETLLRTVIDNLPLNLYIKDRDSRKTLVNRAECEYLGVSSPEEILGKDDYDLYDKEIADISRQEDLSVMRSLTPIYSRETLNVTSDGSATTFLTSKIPLIGKDGRASGLMGISLDISNLKRQESELRNLINVTSLQNKKLVNFAHIVSHNLRSHTANFSMLLDFLKDEKDEAEKENILKMLTAASNNLLETLENLNEVVTINTNVNLDKKPVRLYERAHTIVESLSGFLQNADAKIDNRICPDLDVKVVPAYLDSILMNFITNAVKYKDPSRPPQITLTTEKKDNYIVLGIADNGLGIDLERYGEKLFGMYKTFHENDEARGIGLYITKNQVEAMGGFITTSSEVGKGTTFKIHFNDKD</sequence>
<gene>
    <name evidence="9" type="ORF">CLV82_1468</name>
</gene>
<dbReference type="Gene3D" id="3.30.450.20">
    <property type="entry name" value="PAS domain"/>
    <property type="match status" value="3"/>
</dbReference>
<feature type="domain" description="PAC" evidence="8">
    <location>
        <begin position="344"/>
        <end position="396"/>
    </location>
</feature>
<dbReference type="InterPro" id="IPR000700">
    <property type="entry name" value="PAS-assoc_C"/>
</dbReference>
<evidence type="ECO:0000313" key="9">
    <source>
        <dbReference type="EMBL" id="TDQ30779.1"/>
    </source>
</evidence>
<dbReference type="PANTHER" id="PTHR43304:SF1">
    <property type="entry name" value="PAC DOMAIN-CONTAINING PROTEIN"/>
    <property type="match status" value="1"/>
</dbReference>
<evidence type="ECO:0000256" key="1">
    <source>
        <dbReference type="ARBA" id="ARBA00000085"/>
    </source>
</evidence>
<keyword evidence="6" id="KW-0175">Coiled coil</keyword>
<feature type="domain" description="PAC" evidence="8">
    <location>
        <begin position="217"/>
        <end position="268"/>
    </location>
</feature>
<dbReference type="InterPro" id="IPR004358">
    <property type="entry name" value="Sig_transdc_His_kin-like_C"/>
</dbReference>
<dbReference type="InterPro" id="IPR003594">
    <property type="entry name" value="HATPase_dom"/>
</dbReference>
<dbReference type="InterPro" id="IPR036890">
    <property type="entry name" value="HATPase_C_sf"/>
</dbReference>
<comment type="caution">
    <text evidence="9">The sequence shown here is derived from an EMBL/GenBank/DDBJ whole genome shotgun (WGS) entry which is preliminary data.</text>
</comment>
<dbReference type="InterPro" id="IPR005467">
    <property type="entry name" value="His_kinase_dom"/>
</dbReference>
<reference evidence="9 10" key="1">
    <citation type="submission" date="2019-03" db="EMBL/GenBank/DDBJ databases">
        <title>Genomic Encyclopedia of Archaeal and Bacterial Type Strains, Phase II (KMG-II): from individual species to whole genera.</title>
        <authorList>
            <person name="Goeker M."/>
        </authorList>
    </citation>
    <scope>NUCLEOTIDE SEQUENCE [LARGE SCALE GENOMIC DNA]</scope>
    <source>
        <strain evidence="9 10">DSM 18435</strain>
    </source>
</reference>
<dbReference type="PROSITE" id="PS50109">
    <property type="entry name" value="HIS_KIN"/>
    <property type="match status" value="1"/>
</dbReference>
<dbReference type="SUPFAM" id="SSF55785">
    <property type="entry name" value="PYP-like sensor domain (PAS domain)"/>
    <property type="match status" value="3"/>
</dbReference>
<keyword evidence="5" id="KW-0418">Kinase</keyword>
<dbReference type="Pfam" id="PF02518">
    <property type="entry name" value="HATPase_c"/>
    <property type="match status" value="1"/>
</dbReference>
<feature type="coiled-coil region" evidence="6">
    <location>
        <begin position="423"/>
        <end position="466"/>
    </location>
</feature>
<dbReference type="InterPro" id="IPR001610">
    <property type="entry name" value="PAC"/>
</dbReference>
<evidence type="ECO:0000256" key="6">
    <source>
        <dbReference type="SAM" id="Coils"/>
    </source>
</evidence>
<dbReference type="Pfam" id="PF08448">
    <property type="entry name" value="PAS_4"/>
    <property type="match status" value="2"/>
</dbReference>
<evidence type="ECO:0000256" key="3">
    <source>
        <dbReference type="ARBA" id="ARBA00022553"/>
    </source>
</evidence>
<evidence type="ECO:0000256" key="5">
    <source>
        <dbReference type="ARBA" id="ARBA00022777"/>
    </source>
</evidence>
<keyword evidence="10" id="KW-1185">Reference proteome</keyword>
<name>A0A4R6TM44_9FLAO</name>
<dbReference type="AlphaFoldDB" id="A0A4R6TM44"/>